<evidence type="ECO:0000313" key="5">
    <source>
        <dbReference type="Proteomes" id="UP001278050"/>
    </source>
</evidence>
<dbReference type="EMBL" id="JAWXXP010000001">
    <property type="protein sequence ID" value="MDX5993174.1"/>
    <property type="molecule type" value="Genomic_DNA"/>
</dbReference>
<dbReference type="SMART" id="SM00332">
    <property type="entry name" value="PP2Cc"/>
    <property type="match status" value="1"/>
</dbReference>
<dbReference type="EMBL" id="FNAE01000002">
    <property type="protein sequence ID" value="SDE25399.1"/>
    <property type="molecule type" value="Genomic_DNA"/>
</dbReference>
<name>A0A1G7BEB6_9GAMM</name>
<proteinExistence type="predicted"/>
<accession>A0A1G7BEB6</accession>
<dbReference type="Gene3D" id="3.60.40.10">
    <property type="entry name" value="PPM-type phosphatase domain"/>
    <property type="match status" value="1"/>
</dbReference>
<dbReference type="CDD" id="cd00143">
    <property type="entry name" value="PP2Cc"/>
    <property type="match status" value="1"/>
</dbReference>
<dbReference type="Proteomes" id="UP000182413">
    <property type="component" value="Unassembled WGS sequence"/>
</dbReference>
<evidence type="ECO:0000313" key="4">
    <source>
        <dbReference type="Proteomes" id="UP000182413"/>
    </source>
</evidence>
<protein>
    <submittedName>
        <fullName evidence="2">Protein phosphatase 2C domain-containing protein</fullName>
    </submittedName>
    <submittedName>
        <fullName evidence="3">Serine/threonine protein phosphatase Stp1</fullName>
    </submittedName>
</protein>
<dbReference type="InterPro" id="IPR036457">
    <property type="entry name" value="PPM-type-like_dom_sf"/>
</dbReference>
<evidence type="ECO:0000259" key="1">
    <source>
        <dbReference type="PROSITE" id="PS51746"/>
    </source>
</evidence>
<dbReference type="SMART" id="SM00331">
    <property type="entry name" value="PP2C_SIG"/>
    <property type="match status" value="1"/>
</dbReference>
<dbReference type="PROSITE" id="PS51746">
    <property type="entry name" value="PPM_2"/>
    <property type="match status" value="1"/>
</dbReference>
<sequence>MTALHYQSAAYSHVGLVRQINEDAYLERPEAGLWVVADGMGGHAAGDYVSSLIVDSLRNIKASDTLSDYEHVLRLTLSQVNTAVREQTHLRGVTMMGSTVVLMVTRGDQGLCLWAGDSRLYRLRAGELQAVSRDHSYVQDLQDSGLLSEAEARLHPRANIVTRAVGVQDQLELACSVFDIQPGDTWLLCSDGLTRTAEDHEIRDVLTHSDPYQVVRSLVHLGLTRGAPDNITAIVIKASEPVSWT</sequence>
<organism evidence="3 4">
    <name type="scientific">Ectopseudomonas alcaliphila</name>
    <dbReference type="NCBI Taxonomy" id="101564"/>
    <lineage>
        <taxon>Bacteria</taxon>
        <taxon>Pseudomonadati</taxon>
        <taxon>Pseudomonadota</taxon>
        <taxon>Gammaproteobacteria</taxon>
        <taxon>Pseudomonadales</taxon>
        <taxon>Pseudomonadaceae</taxon>
        <taxon>Ectopseudomonas</taxon>
    </lineage>
</organism>
<gene>
    <name evidence="3" type="ORF">SAMN05216575_102216</name>
    <name evidence="2" type="ORF">SIM71_13975</name>
</gene>
<reference evidence="2 5" key="2">
    <citation type="submission" date="2023-11" db="EMBL/GenBank/DDBJ databases">
        <title>MicrobeMod: A computational toolkit for identifying prokaryotic methylation and restriction-modification with nanopore sequencing.</title>
        <authorList>
            <person name="Crits-Christoph A."/>
            <person name="Kang S.C."/>
            <person name="Lee H."/>
            <person name="Ostrov N."/>
        </authorList>
    </citation>
    <scope>NUCLEOTIDE SEQUENCE [LARGE SCALE GENOMIC DNA]</scope>
    <source>
        <strain evidence="2 5">ATCC BAA-571</strain>
    </source>
</reference>
<dbReference type="OrthoDB" id="9801841at2"/>
<reference evidence="3 4" key="1">
    <citation type="submission" date="2016-10" db="EMBL/GenBank/DDBJ databases">
        <authorList>
            <person name="de Groot N.N."/>
        </authorList>
    </citation>
    <scope>NUCLEOTIDE SEQUENCE [LARGE SCALE GENOMIC DNA]</scope>
    <source>
        <strain evidence="3 4">JCM 10630</strain>
    </source>
</reference>
<keyword evidence="5" id="KW-1185">Reference proteome</keyword>
<dbReference type="RefSeq" id="WP_074677216.1">
    <property type="nucleotide sequence ID" value="NZ_CBCSET010000003.1"/>
</dbReference>
<dbReference type="InterPro" id="IPR001932">
    <property type="entry name" value="PPM-type_phosphatase-like_dom"/>
</dbReference>
<dbReference type="AlphaFoldDB" id="A0A1G7BEB6"/>
<evidence type="ECO:0000313" key="2">
    <source>
        <dbReference type="EMBL" id="MDX5993174.1"/>
    </source>
</evidence>
<dbReference type="Proteomes" id="UP001278050">
    <property type="component" value="Unassembled WGS sequence"/>
</dbReference>
<dbReference type="SUPFAM" id="SSF81606">
    <property type="entry name" value="PP2C-like"/>
    <property type="match status" value="1"/>
</dbReference>
<feature type="domain" description="PPM-type phosphatase" evidence="1">
    <location>
        <begin position="5"/>
        <end position="238"/>
    </location>
</feature>
<evidence type="ECO:0000313" key="3">
    <source>
        <dbReference type="EMBL" id="SDE25399.1"/>
    </source>
</evidence>
<dbReference type="Pfam" id="PF13672">
    <property type="entry name" value="PP2C_2"/>
    <property type="match status" value="1"/>
</dbReference>